<evidence type="ECO:0000259" key="16">
    <source>
        <dbReference type="PROSITE" id="PS51066"/>
    </source>
</evidence>
<evidence type="ECO:0000256" key="14">
    <source>
        <dbReference type="PROSITE-ProRule" id="PRU00391"/>
    </source>
</evidence>
<dbReference type="PROSITE" id="PS51066">
    <property type="entry name" value="ZF_FPG_2"/>
    <property type="match status" value="1"/>
</dbReference>
<comment type="caution">
    <text evidence="18">The sequence shown here is derived from an EMBL/GenBank/DDBJ whole genome shotgun (WGS) entry which is preliminary data.</text>
</comment>
<accession>A0ABP6H9M0</accession>
<evidence type="ECO:0000256" key="9">
    <source>
        <dbReference type="ARBA" id="ARBA00023204"/>
    </source>
</evidence>
<evidence type="ECO:0000256" key="3">
    <source>
        <dbReference type="ARBA" id="ARBA00022723"/>
    </source>
</evidence>
<comment type="similarity">
    <text evidence="1">Belongs to the FPG family.</text>
</comment>
<name>A0ABP6H9M0_9MICO</name>
<evidence type="ECO:0000256" key="5">
    <source>
        <dbReference type="ARBA" id="ARBA00022771"/>
    </source>
</evidence>
<sequence>MPEGDTVWRTATRLHRAVAGQEITLWDVRFPEIATTDFRGATTTEVVSRGKHVLHRLDNGVTMHSHLRMEGQWRVEAPADTGRWLRRADLRAAVGTQEWTALGLRLGMLELLPTNRESDVVGHLGPDVLGPDWDAERAIANLRASSTTIGAALLDQRNLAGVGTLWASESLFMEKVPPWSAPAELPDGTIERVVDRAHRLLDTARHHAVQSSTGVRRRGEESFVHARSGRPCRRCGTGIRVAMIGKAPQERTMFYCPSCQGGLGPTDDGRPQRPMGSSGGRAQPYRRA</sequence>
<dbReference type="InterPro" id="IPR035937">
    <property type="entry name" value="FPG_N"/>
</dbReference>
<keyword evidence="8" id="KW-0238">DNA-binding</keyword>
<dbReference type="Gene3D" id="1.10.8.50">
    <property type="match status" value="1"/>
</dbReference>
<dbReference type="Pfam" id="PF01149">
    <property type="entry name" value="Fapy_DNA_glyco"/>
    <property type="match status" value="1"/>
</dbReference>
<proteinExistence type="inferred from homology"/>
<evidence type="ECO:0000256" key="10">
    <source>
        <dbReference type="ARBA" id="ARBA00023239"/>
    </source>
</evidence>
<feature type="domain" description="Formamidopyrimidine-DNA glycosylase catalytic" evidence="17">
    <location>
        <begin position="2"/>
        <end position="94"/>
    </location>
</feature>
<dbReference type="InterPro" id="IPR015887">
    <property type="entry name" value="DNA_glyclase_Znf_dom_DNA_BS"/>
</dbReference>
<dbReference type="PANTHER" id="PTHR42697">
    <property type="entry name" value="ENDONUCLEASE 8"/>
    <property type="match status" value="1"/>
</dbReference>
<keyword evidence="9" id="KW-0234">DNA repair</keyword>
<dbReference type="CDD" id="cd08971">
    <property type="entry name" value="AcNei2_N"/>
    <property type="match status" value="1"/>
</dbReference>
<dbReference type="PANTHER" id="PTHR42697:SF1">
    <property type="entry name" value="ENDONUCLEASE 8"/>
    <property type="match status" value="1"/>
</dbReference>
<feature type="region of interest" description="Disordered" evidence="15">
    <location>
        <begin position="263"/>
        <end position="288"/>
    </location>
</feature>
<dbReference type="InterPro" id="IPR010979">
    <property type="entry name" value="Ribosomal_uS13-like_H2TH"/>
</dbReference>
<evidence type="ECO:0000256" key="6">
    <source>
        <dbReference type="ARBA" id="ARBA00022801"/>
    </source>
</evidence>
<gene>
    <name evidence="18" type="ORF">GCM10009867_31230</name>
</gene>
<keyword evidence="10" id="KW-0456">Lyase</keyword>
<evidence type="ECO:0000259" key="17">
    <source>
        <dbReference type="PROSITE" id="PS51068"/>
    </source>
</evidence>
<dbReference type="Pfam" id="PF06831">
    <property type="entry name" value="H2TH"/>
    <property type="match status" value="1"/>
</dbReference>
<protein>
    <recommendedName>
        <fullName evidence="2">DNA-(apurinic or apyrimidinic site) lyase</fullName>
        <ecNumber evidence="2">4.2.99.18</ecNumber>
    </recommendedName>
</protein>
<dbReference type="SMART" id="SM01232">
    <property type="entry name" value="H2TH"/>
    <property type="match status" value="1"/>
</dbReference>
<dbReference type="InterPro" id="IPR012319">
    <property type="entry name" value="FPG_cat"/>
</dbReference>
<keyword evidence="5 14" id="KW-0863">Zinc-finger</keyword>
<dbReference type="InterPro" id="IPR015886">
    <property type="entry name" value="H2TH_FPG"/>
</dbReference>
<evidence type="ECO:0000256" key="12">
    <source>
        <dbReference type="ARBA" id="ARBA00023295"/>
    </source>
</evidence>
<evidence type="ECO:0000256" key="8">
    <source>
        <dbReference type="ARBA" id="ARBA00023125"/>
    </source>
</evidence>
<evidence type="ECO:0000313" key="18">
    <source>
        <dbReference type="EMBL" id="GAA2738698.1"/>
    </source>
</evidence>
<feature type="domain" description="FPG-type" evidence="16">
    <location>
        <begin position="223"/>
        <end position="261"/>
    </location>
</feature>
<evidence type="ECO:0000256" key="4">
    <source>
        <dbReference type="ARBA" id="ARBA00022763"/>
    </source>
</evidence>
<keyword evidence="11" id="KW-0511">Multifunctional enzyme</keyword>
<keyword evidence="7" id="KW-0862">Zinc</keyword>
<keyword evidence="4" id="KW-0227">DNA damage</keyword>
<organism evidence="18 19">
    <name type="scientific">Pedococcus aerophilus</name>
    <dbReference type="NCBI Taxonomy" id="436356"/>
    <lineage>
        <taxon>Bacteria</taxon>
        <taxon>Bacillati</taxon>
        <taxon>Actinomycetota</taxon>
        <taxon>Actinomycetes</taxon>
        <taxon>Micrococcales</taxon>
        <taxon>Intrasporangiaceae</taxon>
        <taxon>Pedococcus</taxon>
    </lineage>
</organism>
<evidence type="ECO:0000256" key="13">
    <source>
        <dbReference type="ARBA" id="ARBA00044632"/>
    </source>
</evidence>
<evidence type="ECO:0000256" key="2">
    <source>
        <dbReference type="ARBA" id="ARBA00012720"/>
    </source>
</evidence>
<dbReference type="Proteomes" id="UP001501326">
    <property type="component" value="Unassembled WGS sequence"/>
</dbReference>
<evidence type="ECO:0000256" key="15">
    <source>
        <dbReference type="SAM" id="MobiDB-lite"/>
    </source>
</evidence>
<dbReference type="PROSITE" id="PS01242">
    <property type="entry name" value="ZF_FPG_1"/>
    <property type="match status" value="1"/>
</dbReference>
<evidence type="ECO:0000313" key="19">
    <source>
        <dbReference type="Proteomes" id="UP001501326"/>
    </source>
</evidence>
<dbReference type="SUPFAM" id="SSF81624">
    <property type="entry name" value="N-terminal domain of MutM-like DNA repair proteins"/>
    <property type="match status" value="1"/>
</dbReference>
<evidence type="ECO:0000256" key="1">
    <source>
        <dbReference type="ARBA" id="ARBA00009409"/>
    </source>
</evidence>
<dbReference type="SUPFAM" id="SSF57716">
    <property type="entry name" value="Glucocorticoid receptor-like (DNA-binding domain)"/>
    <property type="match status" value="1"/>
</dbReference>
<comment type="catalytic activity">
    <reaction evidence="13">
        <text>2'-deoxyribonucleotide-(2'-deoxyribose 5'-phosphate)-2'-deoxyribonucleotide-DNA = a 3'-end 2'-deoxyribonucleotide-(2,3-dehydro-2,3-deoxyribose 5'-phosphate)-DNA + a 5'-end 5'-phospho-2'-deoxyribonucleoside-DNA + H(+)</text>
        <dbReference type="Rhea" id="RHEA:66592"/>
        <dbReference type="Rhea" id="RHEA-COMP:13180"/>
        <dbReference type="Rhea" id="RHEA-COMP:16897"/>
        <dbReference type="Rhea" id="RHEA-COMP:17067"/>
        <dbReference type="ChEBI" id="CHEBI:15378"/>
        <dbReference type="ChEBI" id="CHEBI:136412"/>
        <dbReference type="ChEBI" id="CHEBI:157695"/>
        <dbReference type="ChEBI" id="CHEBI:167181"/>
        <dbReference type="EC" id="4.2.99.18"/>
    </reaction>
</comment>
<keyword evidence="19" id="KW-1185">Reference proteome</keyword>
<dbReference type="InterPro" id="IPR044090">
    <property type="entry name" value="Nei2_N"/>
</dbReference>
<dbReference type="EMBL" id="BAAARN010000004">
    <property type="protein sequence ID" value="GAA2738698.1"/>
    <property type="molecule type" value="Genomic_DNA"/>
</dbReference>
<dbReference type="SMART" id="SM00898">
    <property type="entry name" value="Fapy_DNA_glyco"/>
    <property type="match status" value="1"/>
</dbReference>
<keyword evidence="3" id="KW-0479">Metal-binding</keyword>
<keyword evidence="6" id="KW-0378">Hydrolase</keyword>
<dbReference type="RefSeq" id="WP_344195119.1">
    <property type="nucleotide sequence ID" value="NZ_BAAARN010000004.1"/>
</dbReference>
<keyword evidence="12" id="KW-0326">Glycosidase</keyword>
<dbReference type="SUPFAM" id="SSF46946">
    <property type="entry name" value="S13-like H2TH domain"/>
    <property type="match status" value="1"/>
</dbReference>
<dbReference type="Gene3D" id="3.20.190.10">
    <property type="entry name" value="MutM-like, N-terminal"/>
    <property type="match status" value="1"/>
</dbReference>
<reference evidence="19" key="1">
    <citation type="journal article" date="2019" name="Int. J. Syst. Evol. Microbiol.">
        <title>The Global Catalogue of Microorganisms (GCM) 10K type strain sequencing project: providing services to taxonomists for standard genome sequencing and annotation.</title>
        <authorList>
            <consortium name="The Broad Institute Genomics Platform"/>
            <consortium name="The Broad Institute Genome Sequencing Center for Infectious Disease"/>
            <person name="Wu L."/>
            <person name="Ma J."/>
        </authorList>
    </citation>
    <scope>NUCLEOTIDE SEQUENCE [LARGE SCALE GENOMIC DNA]</scope>
    <source>
        <strain evidence="19">JCM 16378</strain>
    </source>
</reference>
<dbReference type="PROSITE" id="PS51068">
    <property type="entry name" value="FPG_CAT"/>
    <property type="match status" value="1"/>
</dbReference>
<evidence type="ECO:0000256" key="11">
    <source>
        <dbReference type="ARBA" id="ARBA00023268"/>
    </source>
</evidence>
<dbReference type="InterPro" id="IPR000214">
    <property type="entry name" value="Znf_DNA_glyclase/AP_lyase"/>
</dbReference>
<evidence type="ECO:0000256" key="7">
    <source>
        <dbReference type="ARBA" id="ARBA00022833"/>
    </source>
</evidence>
<dbReference type="EC" id="4.2.99.18" evidence="2"/>